<protein>
    <submittedName>
        <fullName evidence="1">Uncharacterized protein</fullName>
    </submittedName>
</protein>
<dbReference type="Proteomes" id="UP000799424">
    <property type="component" value="Unassembled WGS sequence"/>
</dbReference>
<evidence type="ECO:0000313" key="2">
    <source>
        <dbReference type="Proteomes" id="UP000799424"/>
    </source>
</evidence>
<proteinExistence type="predicted"/>
<gene>
    <name evidence="1" type="ORF">CC86DRAFT_411135</name>
</gene>
<reference evidence="1" key="1">
    <citation type="journal article" date="2020" name="Stud. Mycol.">
        <title>101 Dothideomycetes genomes: a test case for predicting lifestyles and emergence of pathogens.</title>
        <authorList>
            <person name="Haridas S."/>
            <person name="Albert R."/>
            <person name="Binder M."/>
            <person name="Bloem J."/>
            <person name="Labutti K."/>
            <person name="Salamov A."/>
            <person name="Andreopoulos B."/>
            <person name="Baker S."/>
            <person name="Barry K."/>
            <person name="Bills G."/>
            <person name="Bluhm B."/>
            <person name="Cannon C."/>
            <person name="Castanera R."/>
            <person name="Culley D."/>
            <person name="Daum C."/>
            <person name="Ezra D."/>
            <person name="Gonzalez J."/>
            <person name="Henrissat B."/>
            <person name="Kuo A."/>
            <person name="Liang C."/>
            <person name="Lipzen A."/>
            <person name="Lutzoni F."/>
            <person name="Magnuson J."/>
            <person name="Mondo S."/>
            <person name="Nolan M."/>
            <person name="Ohm R."/>
            <person name="Pangilinan J."/>
            <person name="Park H.-J."/>
            <person name="Ramirez L."/>
            <person name="Alfaro M."/>
            <person name="Sun H."/>
            <person name="Tritt A."/>
            <person name="Yoshinaga Y."/>
            <person name="Zwiers L.-H."/>
            <person name="Turgeon B."/>
            <person name="Goodwin S."/>
            <person name="Spatafora J."/>
            <person name="Crous P."/>
            <person name="Grigoriev I."/>
        </authorList>
    </citation>
    <scope>NUCLEOTIDE SEQUENCE</scope>
    <source>
        <strain evidence="1">CBS 113818</strain>
    </source>
</reference>
<organism evidence="1 2">
    <name type="scientific">Ophiobolus disseminans</name>
    <dbReference type="NCBI Taxonomy" id="1469910"/>
    <lineage>
        <taxon>Eukaryota</taxon>
        <taxon>Fungi</taxon>
        <taxon>Dikarya</taxon>
        <taxon>Ascomycota</taxon>
        <taxon>Pezizomycotina</taxon>
        <taxon>Dothideomycetes</taxon>
        <taxon>Pleosporomycetidae</taxon>
        <taxon>Pleosporales</taxon>
        <taxon>Pleosporineae</taxon>
        <taxon>Phaeosphaeriaceae</taxon>
        <taxon>Ophiobolus</taxon>
    </lineage>
</organism>
<name>A0A6A6ZM80_9PLEO</name>
<evidence type="ECO:0000313" key="1">
    <source>
        <dbReference type="EMBL" id="KAF2821444.1"/>
    </source>
</evidence>
<sequence>MGGEYFRHLELLNRNPSNRTESRNKLLTPPPTFLAGLPLAQQAEGYRVEDFDKNKVRKTNRHSLCVHSTIPGRDWVVLHNTVKVGVYLYGSGKIGQHYWEMQEVIDKWTLGHKENYVEMCEPQSGEERAMLRNLPYEMKDWRDKRGDEVITSG</sequence>
<dbReference type="AlphaFoldDB" id="A0A6A6ZM80"/>
<keyword evidence="2" id="KW-1185">Reference proteome</keyword>
<dbReference type="EMBL" id="MU006237">
    <property type="protein sequence ID" value="KAF2821444.1"/>
    <property type="molecule type" value="Genomic_DNA"/>
</dbReference>
<accession>A0A6A6ZM80</accession>